<sequence length="73" mass="8447">MSPRACTSAKEQQHGTTSPLRTSLLVGRAWPSLSKRKKKIWHPPSRISTFDDLLVYKKRRRFLASATEFGFER</sequence>
<feature type="region of interest" description="Disordered" evidence="1">
    <location>
        <begin position="1"/>
        <end position="20"/>
    </location>
</feature>
<organism evidence="2 3">
    <name type="scientific">Rhynchophorus ferrugineus</name>
    <name type="common">Red palm weevil</name>
    <name type="synonym">Curculio ferrugineus</name>
    <dbReference type="NCBI Taxonomy" id="354439"/>
    <lineage>
        <taxon>Eukaryota</taxon>
        <taxon>Metazoa</taxon>
        <taxon>Ecdysozoa</taxon>
        <taxon>Arthropoda</taxon>
        <taxon>Hexapoda</taxon>
        <taxon>Insecta</taxon>
        <taxon>Pterygota</taxon>
        <taxon>Neoptera</taxon>
        <taxon>Endopterygota</taxon>
        <taxon>Coleoptera</taxon>
        <taxon>Polyphaga</taxon>
        <taxon>Cucujiformia</taxon>
        <taxon>Curculionidae</taxon>
        <taxon>Dryophthorinae</taxon>
        <taxon>Rhynchophorus</taxon>
    </lineage>
</organism>
<name>A0A834M203_RHYFE</name>
<gene>
    <name evidence="2" type="ORF">GWI33_017929</name>
</gene>
<evidence type="ECO:0000256" key="1">
    <source>
        <dbReference type="SAM" id="MobiDB-lite"/>
    </source>
</evidence>
<evidence type="ECO:0000313" key="3">
    <source>
        <dbReference type="Proteomes" id="UP000625711"/>
    </source>
</evidence>
<protein>
    <submittedName>
        <fullName evidence="2">Uncharacterized protein</fullName>
    </submittedName>
</protein>
<reference evidence="2" key="1">
    <citation type="submission" date="2020-08" db="EMBL/GenBank/DDBJ databases">
        <title>Genome sequencing and assembly of the red palm weevil Rhynchophorus ferrugineus.</title>
        <authorList>
            <person name="Dias G.B."/>
            <person name="Bergman C.M."/>
            <person name="Manee M."/>
        </authorList>
    </citation>
    <scope>NUCLEOTIDE SEQUENCE</scope>
    <source>
        <strain evidence="2">AA-2017</strain>
        <tissue evidence="2">Whole larva</tissue>
    </source>
</reference>
<accession>A0A834M203</accession>
<evidence type="ECO:0000313" key="2">
    <source>
        <dbReference type="EMBL" id="KAF7269006.1"/>
    </source>
</evidence>
<proteinExistence type="predicted"/>
<comment type="caution">
    <text evidence="2">The sequence shown here is derived from an EMBL/GenBank/DDBJ whole genome shotgun (WGS) entry which is preliminary data.</text>
</comment>
<dbReference type="Proteomes" id="UP000625711">
    <property type="component" value="Unassembled WGS sequence"/>
</dbReference>
<dbReference type="EMBL" id="JAACXV010014280">
    <property type="protein sequence ID" value="KAF7269006.1"/>
    <property type="molecule type" value="Genomic_DNA"/>
</dbReference>
<dbReference type="AlphaFoldDB" id="A0A834M203"/>
<keyword evidence="3" id="KW-1185">Reference proteome</keyword>